<feature type="transmembrane region" description="Helical" evidence="9">
    <location>
        <begin position="167"/>
        <end position="185"/>
    </location>
</feature>
<dbReference type="Proteomes" id="UP000051586">
    <property type="component" value="Unassembled WGS sequence"/>
</dbReference>
<feature type="transmembrane region" description="Helical" evidence="9">
    <location>
        <begin position="141"/>
        <end position="161"/>
    </location>
</feature>
<comment type="function">
    <text evidence="8">Probably a riboflavin-binding protein that interacts with the energy-coupling factor (ECF) ABC-transporter complex.</text>
</comment>
<evidence type="ECO:0000256" key="8">
    <source>
        <dbReference type="PIRNR" id="PIRNR037778"/>
    </source>
</evidence>
<dbReference type="PATRIC" id="fig|1423745.4.peg.1014"/>
<evidence type="ECO:0000256" key="5">
    <source>
        <dbReference type="ARBA" id="ARBA00022692"/>
    </source>
</evidence>
<dbReference type="AlphaFoldDB" id="A0A0R2CJZ7"/>
<dbReference type="GO" id="GO:0005886">
    <property type="term" value="C:plasma membrane"/>
    <property type="evidence" value="ECO:0007669"/>
    <property type="project" value="UniProtKB-SubCell"/>
</dbReference>
<organism evidence="10 11">
    <name type="scientific">Fructilactobacillus florum DSM 22689 = JCM 16035</name>
    <dbReference type="NCBI Taxonomy" id="1423745"/>
    <lineage>
        <taxon>Bacteria</taxon>
        <taxon>Bacillati</taxon>
        <taxon>Bacillota</taxon>
        <taxon>Bacilli</taxon>
        <taxon>Lactobacillales</taxon>
        <taxon>Lactobacillaceae</taxon>
        <taxon>Fructilactobacillus</taxon>
    </lineage>
</organism>
<evidence type="ECO:0000256" key="6">
    <source>
        <dbReference type="ARBA" id="ARBA00022989"/>
    </source>
</evidence>
<evidence type="ECO:0000256" key="7">
    <source>
        <dbReference type="ARBA" id="ARBA00023136"/>
    </source>
</evidence>
<evidence type="ECO:0000256" key="4">
    <source>
        <dbReference type="ARBA" id="ARBA00022475"/>
    </source>
</evidence>
<keyword evidence="6 9" id="KW-1133">Transmembrane helix</keyword>
<evidence type="ECO:0000256" key="9">
    <source>
        <dbReference type="SAM" id="Phobius"/>
    </source>
</evidence>
<evidence type="ECO:0000313" key="10">
    <source>
        <dbReference type="EMBL" id="KRM91442.1"/>
    </source>
</evidence>
<gene>
    <name evidence="10" type="ORF">FC87_GL000953</name>
</gene>
<comment type="subcellular location">
    <subcellularLocation>
        <location evidence="1">Cell membrane</location>
        <topology evidence="1">Multi-pass membrane protein</topology>
    </subcellularLocation>
</comment>
<feature type="transmembrane region" description="Helical" evidence="9">
    <location>
        <begin position="12"/>
        <end position="34"/>
    </location>
</feature>
<feature type="transmembrane region" description="Helical" evidence="9">
    <location>
        <begin position="46"/>
        <end position="68"/>
    </location>
</feature>
<dbReference type="InterPro" id="IPR025720">
    <property type="entry name" value="RibU"/>
</dbReference>
<dbReference type="Gene3D" id="1.10.1760.20">
    <property type="match status" value="1"/>
</dbReference>
<evidence type="ECO:0000256" key="1">
    <source>
        <dbReference type="ARBA" id="ARBA00004651"/>
    </source>
</evidence>
<sequence>MKNNQQLKRQVFVAVLAAIAYLLMFISFPVLPYVPFLKLDFADIPILIGLFMLGPSAAVETTVLKLFLYWMTMGFSVIELIGLSSSLVVSLVFITIFWLGKKYVLKSGYRSILVVITVALLLTVIMSILNYLVFMPLYINVVGFHLGIPLAKLILIGIAPFNLLKGLIVGTVFTVIINVLPGRYVK</sequence>
<keyword evidence="5 9" id="KW-0812">Transmembrane</keyword>
<accession>A0A0R2CJZ7</accession>
<keyword evidence="7 8" id="KW-0472">Membrane</keyword>
<comment type="caution">
    <text evidence="10">The sequence shown here is derived from an EMBL/GenBank/DDBJ whole genome shotgun (WGS) entry which is preliminary data.</text>
</comment>
<keyword evidence="4 8" id="KW-1003">Cell membrane</keyword>
<feature type="transmembrane region" description="Helical" evidence="9">
    <location>
        <begin position="112"/>
        <end position="134"/>
    </location>
</feature>
<evidence type="ECO:0000256" key="3">
    <source>
        <dbReference type="ARBA" id="ARBA00022448"/>
    </source>
</evidence>
<dbReference type="Pfam" id="PF12822">
    <property type="entry name" value="ECF_trnsprt"/>
    <property type="match status" value="1"/>
</dbReference>
<name>A0A0R2CJZ7_9LACO</name>
<evidence type="ECO:0000256" key="2">
    <source>
        <dbReference type="ARBA" id="ARBA00005540"/>
    </source>
</evidence>
<dbReference type="InterPro" id="IPR024529">
    <property type="entry name" value="ECF_trnsprt_substrate-spec"/>
</dbReference>
<keyword evidence="3 8" id="KW-0813">Transport</keyword>
<dbReference type="EMBL" id="AYZI01000005">
    <property type="protein sequence ID" value="KRM91442.1"/>
    <property type="molecule type" value="Genomic_DNA"/>
</dbReference>
<dbReference type="PANTHER" id="PTHR38438">
    <property type="entry name" value="RIBOFLAVIN TRANSPORTER RIBU"/>
    <property type="match status" value="1"/>
</dbReference>
<dbReference type="PANTHER" id="PTHR38438:SF1">
    <property type="entry name" value="RIBOFLAVIN TRANSPORTER RIBU"/>
    <property type="match status" value="1"/>
</dbReference>
<dbReference type="GO" id="GO:0032217">
    <property type="term" value="F:riboflavin transmembrane transporter activity"/>
    <property type="evidence" value="ECO:0007669"/>
    <property type="project" value="UniProtKB-UniRule"/>
</dbReference>
<dbReference type="RefSeq" id="WP_009167199.1">
    <property type="nucleotide sequence ID" value="NZ_AYZI01000005.1"/>
</dbReference>
<protein>
    <recommendedName>
        <fullName evidence="8">Riboflavin transporter</fullName>
    </recommendedName>
</protein>
<dbReference type="PIRSF" id="PIRSF037778">
    <property type="entry name" value="UCP037778_transp_RibU"/>
    <property type="match status" value="1"/>
</dbReference>
<reference evidence="10 11" key="1">
    <citation type="journal article" date="2015" name="Genome Announc.">
        <title>Expanding the biotechnology potential of lactobacilli through comparative genomics of 213 strains and associated genera.</title>
        <authorList>
            <person name="Sun Z."/>
            <person name="Harris H.M."/>
            <person name="McCann A."/>
            <person name="Guo C."/>
            <person name="Argimon S."/>
            <person name="Zhang W."/>
            <person name="Yang X."/>
            <person name="Jeffery I.B."/>
            <person name="Cooney J.C."/>
            <person name="Kagawa T.F."/>
            <person name="Liu W."/>
            <person name="Song Y."/>
            <person name="Salvetti E."/>
            <person name="Wrobel A."/>
            <person name="Rasinkangas P."/>
            <person name="Parkhill J."/>
            <person name="Rea M.C."/>
            <person name="O'Sullivan O."/>
            <person name="Ritari J."/>
            <person name="Douillard F.P."/>
            <person name="Paul Ross R."/>
            <person name="Yang R."/>
            <person name="Briner A.E."/>
            <person name="Felis G.E."/>
            <person name="de Vos W.M."/>
            <person name="Barrangou R."/>
            <person name="Klaenhammer T.R."/>
            <person name="Caufield P.W."/>
            <person name="Cui Y."/>
            <person name="Zhang H."/>
            <person name="O'Toole P.W."/>
        </authorList>
    </citation>
    <scope>NUCLEOTIDE SEQUENCE [LARGE SCALE GENOMIC DNA]</scope>
    <source>
        <strain evidence="10 11">DSM 22689</strain>
    </source>
</reference>
<proteinExistence type="inferred from homology"/>
<evidence type="ECO:0000313" key="11">
    <source>
        <dbReference type="Proteomes" id="UP000051586"/>
    </source>
</evidence>
<feature type="transmembrane region" description="Helical" evidence="9">
    <location>
        <begin position="80"/>
        <end position="100"/>
    </location>
</feature>
<dbReference type="STRING" id="1423745.GCA_001311215_00286"/>
<comment type="similarity">
    <text evidence="2 8">Belongs to the prokaryotic riboflavin transporter (P-RFT) (TC 2.A.87) family.</text>
</comment>